<gene>
    <name evidence="2" type="ORF">SAMN05216215_1002314</name>
</gene>
<organism evidence="2 3">
    <name type="scientific">Saccharopolyspora shandongensis</name>
    <dbReference type="NCBI Taxonomy" id="418495"/>
    <lineage>
        <taxon>Bacteria</taxon>
        <taxon>Bacillati</taxon>
        <taxon>Actinomycetota</taxon>
        <taxon>Actinomycetes</taxon>
        <taxon>Pseudonocardiales</taxon>
        <taxon>Pseudonocardiaceae</taxon>
        <taxon>Saccharopolyspora</taxon>
    </lineage>
</organism>
<reference evidence="3" key="1">
    <citation type="submission" date="2016-10" db="EMBL/GenBank/DDBJ databases">
        <authorList>
            <person name="Varghese N."/>
            <person name="Submissions S."/>
        </authorList>
    </citation>
    <scope>NUCLEOTIDE SEQUENCE [LARGE SCALE GENOMIC DNA]</scope>
    <source>
        <strain evidence="3">CGMCC 4.3530</strain>
    </source>
</reference>
<feature type="transmembrane region" description="Helical" evidence="1">
    <location>
        <begin position="136"/>
        <end position="157"/>
    </location>
</feature>
<dbReference type="AlphaFoldDB" id="A0A1H2SS79"/>
<dbReference type="Proteomes" id="UP000199529">
    <property type="component" value="Unassembled WGS sequence"/>
</dbReference>
<feature type="transmembrane region" description="Helical" evidence="1">
    <location>
        <begin position="164"/>
        <end position="185"/>
    </location>
</feature>
<dbReference type="STRING" id="418495.SAMN05216215_1002314"/>
<keyword evidence="1" id="KW-1133">Transmembrane helix</keyword>
<sequence>MTLLAVERIKLFSTRSPWWCTFLALALTIGFATLFASLVENEMSLSMTQAGYQFGLMVVLVLAALSITTEYRFGTIRATFQAVPNRTAALLAKTVVVALVALIIGEVAAFGSWGAAKLLAPGADLAFATSDDWRQVAGVGLVFAIGAVLAVAVGAMLRQTAGVVALLLLWPLLVESLVGLIPKIGADVQKWMPFNAAGHFLSGADGAGDMPFGPWGALAYFAAVAVVLWVIALIIVQRRDA</sequence>
<keyword evidence="1" id="KW-0472">Membrane</keyword>
<feature type="transmembrane region" description="Helical" evidence="1">
    <location>
        <begin position="50"/>
        <end position="69"/>
    </location>
</feature>
<protein>
    <submittedName>
        <fullName evidence="2">ABC-2 type transport system permease protein</fullName>
    </submittedName>
</protein>
<evidence type="ECO:0000256" key="1">
    <source>
        <dbReference type="SAM" id="Phobius"/>
    </source>
</evidence>
<feature type="transmembrane region" description="Helical" evidence="1">
    <location>
        <begin position="217"/>
        <end position="236"/>
    </location>
</feature>
<evidence type="ECO:0000313" key="3">
    <source>
        <dbReference type="Proteomes" id="UP000199529"/>
    </source>
</evidence>
<accession>A0A1H2SS79</accession>
<feature type="transmembrane region" description="Helical" evidence="1">
    <location>
        <begin position="18"/>
        <end position="38"/>
    </location>
</feature>
<dbReference type="EMBL" id="FNOK01000002">
    <property type="protein sequence ID" value="SDW34460.1"/>
    <property type="molecule type" value="Genomic_DNA"/>
</dbReference>
<keyword evidence="3" id="KW-1185">Reference proteome</keyword>
<dbReference type="RefSeq" id="WP_093261043.1">
    <property type="nucleotide sequence ID" value="NZ_FNOK01000002.1"/>
</dbReference>
<proteinExistence type="predicted"/>
<evidence type="ECO:0000313" key="2">
    <source>
        <dbReference type="EMBL" id="SDW34460.1"/>
    </source>
</evidence>
<name>A0A1H2SS79_9PSEU</name>
<keyword evidence="1" id="KW-0812">Transmembrane</keyword>
<dbReference type="OrthoDB" id="4336046at2"/>
<feature type="transmembrane region" description="Helical" evidence="1">
    <location>
        <begin position="90"/>
        <end position="116"/>
    </location>
</feature>